<dbReference type="SUPFAM" id="SSF103481">
    <property type="entry name" value="Multidrug resistance efflux transporter EmrE"/>
    <property type="match status" value="2"/>
</dbReference>
<name>A0A7X1KKM4_9SPHN</name>
<feature type="transmembrane region" description="Helical" evidence="6">
    <location>
        <begin position="194"/>
        <end position="216"/>
    </location>
</feature>
<proteinExistence type="inferred from homology"/>
<keyword evidence="4 6" id="KW-1133">Transmembrane helix</keyword>
<evidence type="ECO:0000259" key="7">
    <source>
        <dbReference type="Pfam" id="PF00892"/>
    </source>
</evidence>
<evidence type="ECO:0000256" key="3">
    <source>
        <dbReference type="ARBA" id="ARBA00022692"/>
    </source>
</evidence>
<dbReference type="PANTHER" id="PTHR32322:SF2">
    <property type="entry name" value="EAMA DOMAIN-CONTAINING PROTEIN"/>
    <property type="match status" value="1"/>
</dbReference>
<feature type="transmembrane region" description="Helical" evidence="6">
    <location>
        <begin position="18"/>
        <end position="36"/>
    </location>
</feature>
<dbReference type="AlphaFoldDB" id="A0A7X1KKM4"/>
<feature type="transmembrane region" description="Helical" evidence="6">
    <location>
        <begin position="103"/>
        <end position="123"/>
    </location>
</feature>
<feature type="transmembrane region" description="Helical" evidence="6">
    <location>
        <begin position="135"/>
        <end position="151"/>
    </location>
</feature>
<dbReference type="GO" id="GO:0016020">
    <property type="term" value="C:membrane"/>
    <property type="evidence" value="ECO:0007669"/>
    <property type="project" value="UniProtKB-SubCell"/>
</dbReference>
<dbReference type="PANTHER" id="PTHR32322">
    <property type="entry name" value="INNER MEMBRANE TRANSPORTER"/>
    <property type="match status" value="1"/>
</dbReference>
<keyword evidence="3 6" id="KW-0812">Transmembrane</keyword>
<feature type="transmembrane region" description="Helical" evidence="6">
    <location>
        <begin position="228"/>
        <end position="247"/>
    </location>
</feature>
<organism evidence="8 9">
    <name type="scientific">Novosphingobium flavum</name>
    <dbReference type="NCBI Taxonomy" id="1778672"/>
    <lineage>
        <taxon>Bacteria</taxon>
        <taxon>Pseudomonadati</taxon>
        <taxon>Pseudomonadota</taxon>
        <taxon>Alphaproteobacteria</taxon>
        <taxon>Sphingomonadales</taxon>
        <taxon>Sphingomonadaceae</taxon>
        <taxon>Novosphingobium</taxon>
    </lineage>
</organism>
<evidence type="ECO:0000313" key="8">
    <source>
        <dbReference type="EMBL" id="MBC2664662.1"/>
    </source>
</evidence>
<dbReference type="EMBL" id="JACLAW010000002">
    <property type="protein sequence ID" value="MBC2664662.1"/>
    <property type="molecule type" value="Genomic_DNA"/>
</dbReference>
<comment type="similarity">
    <text evidence="2">Belongs to the EamA transporter family.</text>
</comment>
<reference evidence="8 9" key="1">
    <citation type="submission" date="2020-08" db="EMBL/GenBank/DDBJ databases">
        <title>The genome sequence of type strain Novosphingobium flavum NBRC 111647.</title>
        <authorList>
            <person name="Liu Y."/>
        </authorList>
    </citation>
    <scope>NUCLEOTIDE SEQUENCE [LARGE SCALE GENOMIC DNA]</scope>
    <source>
        <strain evidence="8 9">NBRC 111647</strain>
    </source>
</reference>
<evidence type="ECO:0000256" key="4">
    <source>
        <dbReference type="ARBA" id="ARBA00022989"/>
    </source>
</evidence>
<sequence length="307" mass="32564">MPFPAPDETPAVPVQGRLVAAFVLVALIWGSTWFVIKDQVSAVPPGWTITWRFAVATAGCFLLALARRDALRLPPGAQRLAVLVGLFQFCGNFQFVYRAEQHITSGIVAVLYALLMVPNAVLARIFLGQKLTGRFLAGSAVALGGIALLLAHELRVAPVQSAALLGIGFTLLGLTCASLVNVMQGARTVRAVPAVPMLAWAMLWGTLIDAVLALALDGAPRFDPRPAYWGGVLYLGLVGSVLTFPLYFELIRRWGAGRAAYNGVATPVIAMLLSTLFEGYRWTALAVGGSLLALAGLLVALSGREKA</sequence>
<evidence type="ECO:0000256" key="2">
    <source>
        <dbReference type="ARBA" id="ARBA00007362"/>
    </source>
</evidence>
<keyword evidence="5 6" id="KW-0472">Membrane</keyword>
<accession>A0A7X1KKM4</accession>
<comment type="caution">
    <text evidence="8">The sequence shown here is derived from an EMBL/GenBank/DDBJ whole genome shotgun (WGS) entry which is preliminary data.</text>
</comment>
<feature type="domain" description="EamA" evidence="7">
    <location>
        <begin position="165"/>
        <end position="300"/>
    </location>
</feature>
<evidence type="ECO:0000313" key="9">
    <source>
        <dbReference type="Proteomes" id="UP000566813"/>
    </source>
</evidence>
<feature type="transmembrane region" description="Helical" evidence="6">
    <location>
        <begin position="78"/>
        <end position="97"/>
    </location>
</feature>
<feature type="transmembrane region" description="Helical" evidence="6">
    <location>
        <begin position="163"/>
        <end position="182"/>
    </location>
</feature>
<evidence type="ECO:0000256" key="1">
    <source>
        <dbReference type="ARBA" id="ARBA00004141"/>
    </source>
</evidence>
<evidence type="ECO:0000256" key="6">
    <source>
        <dbReference type="SAM" id="Phobius"/>
    </source>
</evidence>
<keyword evidence="9" id="KW-1185">Reference proteome</keyword>
<comment type="subcellular location">
    <subcellularLocation>
        <location evidence="1">Membrane</location>
        <topology evidence="1">Multi-pass membrane protein</topology>
    </subcellularLocation>
</comment>
<dbReference type="InterPro" id="IPR000620">
    <property type="entry name" value="EamA_dom"/>
</dbReference>
<feature type="domain" description="EamA" evidence="7">
    <location>
        <begin position="21"/>
        <end position="150"/>
    </location>
</feature>
<dbReference type="InterPro" id="IPR050638">
    <property type="entry name" value="AA-Vitamin_Transporters"/>
</dbReference>
<dbReference type="InterPro" id="IPR037185">
    <property type="entry name" value="EmrE-like"/>
</dbReference>
<gene>
    <name evidence="8" type="ORF">H7F51_03915</name>
</gene>
<feature type="transmembrane region" description="Helical" evidence="6">
    <location>
        <begin position="48"/>
        <end position="66"/>
    </location>
</feature>
<feature type="transmembrane region" description="Helical" evidence="6">
    <location>
        <begin position="259"/>
        <end position="277"/>
    </location>
</feature>
<dbReference type="Pfam" id="PF00892">
    <property type="entry name" value="EamA"/>
    <property type="match status" value="2"/>
</dbReference>
<feature type="transmembrane region" description="Helical" evidence="6">
    <location>
        <begin position="283"/>
        <end position="301"/>
    </location>
</feature>
<protein>
    <submittedName>
        <fullName evidence="8">EamA family transporter</fullName>
    </submittedName>
</protein>
<dbReference type="Proteomes" id="UP000566813">
    <property type="component" value="Unassembled WGS sequence"/>
</dbReference>
<evidence type="ECO:0000256" key="5">
    <source>
        <dbReference type="ARBA" id="ARBA00023136"/>
    </source>
</evidence>